<evidence type="ECO:0000313" key="5">
    <source>
        <dbReference type="Proteomes" id="UP000762676"/>
    </source>
</evidence>
<accession>A0AAV4HXK4</accession>
<feature type="region of interest" description="Disordered" evidence="2">
    <location>
        <begin position="80"/>
        <end position="146"/>
    </location>
</feature>
<dbReference type="InterPro" id="IPR000467">
    <property type="entry name" value="G_patch_dom"/>
</dbReference>
<evidence type="ECO:0000256" key="1">
    <source>
        <dbReference type="PROSITE-ProRule" id="PRU00023"/>
    </source>
</evidence>
<dbReference type="PROSITE" id="PS50174">
    <property type="entry name" value="G_PATCH"/>
    <property type="match status" value="1"/>
</dbReference>
<dbReference type="SMART" id="SM00443">
    <property type="entry name" value="G_patch"/>
    <property type="match status" value="1"/>
</dbReference>
<feature type="compositionally biased region" description="Basic residues" evidence="2">
    <location>
        <begin position="83"/>
        <end position="94"/>
    </location>
</feature>
<keyword evidence="5" id="KW-1185">Reference proteome</keyword>
<dbReference type="PROSITE" id="PS50297">
    <property type="entry name" value="ANK_REP_REGION"/>
    <property type="match status" value="1"/>
</dbReference>
<dbReference type="Pfam" id="PF12796">
    <property type="entry name" value="Ank_2"/>
    <property type="match status" value="1"/>
</dbReference>
<gene>
    <name evidence="4" type="ORF">ElyMa_001115000</name>
</gene>
<name>A0AAV4HXK4_9GAST</name>
<dbReference type="Gene3D" id="1.25.40.20">
    <property type="entry name" value="Ankyrin repeat-containing domain"/>
    <property type="match status" value="1"/>
</dbReference>
<dbReference type="InterPro" id="IPR002110">
    <property type="entry name" value="Ankyrin_rpt"/>
</dbReference>
<keyword evidence="1" id="KW-0040">ANK repeat</keyword>
<proteinExistence type="predicted"/>
<dbReference type="Proteomes" id="UP000762676">
    <property type="component" value="Unassembled WGS sequence"/>
</dbReference>
<evidence type="ECO:0000256" key="2">
    <source>
        <dbReference type="SAM" id="MobiDB-lite"/>
    </source>
</evidence>
<dbReference type="SUPFAM" id="SSF48403">
    <property type="entry name" value="Ankyrin repeat"/>
    <property type="match status" value="1"/>
</dbReference>
<evidence type="ECO:0000259" key="3">
    <source>
        <dbReference type="PROSITE" id="PS50174"/>
    </source>
</evidence>
<dbReference type="PANTHER" id="PTHR20923">
    <property type="entry name" value="BAT4 PROTEIN-RELATED"/>
    <property type="match status" value="1"/>
</dbReference>
<organism evidence="4 5">
    <name type="scientific">Elysia marginata</name>
    <dbReference type="NCBI Taxonomy" id="1093978"/>
    <lineage>
        <taxon>Eukaryota</taxon>
        <taxon>Metazoa</taxon>
        <taxon>Spiralia</taxon>
        <taxon>Lophotrochozoa</taxon>
        <taxon>Mollusca</taxon>
        <taxon>Gastropoda</taxon>
        <taxon>Heterobranchia</taxon>
        <taxon>Euthyneura</taxon>
        <taxon>Panpulmonata</taxon>
        <taxon>Sacoglossa</taxon>
        <taxon>Placobranchoidea</taxon>
        <taxon>Plakobranchidae</taxon>
        <taxon>Elysia</taxon>
    </lineage>
</organism>
<dbReference type="GO" id="GO:0003676">
    <property type="term" value="F:nucleic acid binding"/>
    <property type="evidence" value="ECO:0007669"/>
    <property type="project" value="InterPro"/>
</dbReference>
<dbReference type="SMART" id="SM00248">
    <property type="entry name" value="ANK"/>
    <property type="match status" value="2"/>
</dbReference>
<evidence type="ECO:0000313" key="4">
    <source>
        <dbReference type="EMBL" id="GFS02108.1"/>
    </source>
</evidence>
<dbReference type="InterPro" id="IPR036770">
    <property type="entry name" value="Ankyrin_rpt-contain_sf"/>
</dbReference>
<dbReference type="Pfam" id="PF01585">
    <property type="entry name" value="G-patch"/>
    <property type="match status" value="1"/>
</dbReference>
<reference evidence="4 5" key="1">
    <citation type="journal article" date="2021" name="Elife">
        <title>Chloroplast acquisition without the gene transfer in kleptoplastic sea slugs, Plakobranchus ocellatus.</title>
        <authorList>
            <person name="Maeda T."/>
            <person name="Takahashi S."/>
            <person name="Yoshida T."/>
            <person name="Shimamura S."/>
            <person name="Takaki Y."/>
            <person name="Nagai Y."/>
            <person name="Toyoda A."/>
            <person name="Suzuki Y."/>
            <person name="Arimoto A."/>
            <person name="Ishii H."/>
            <person name="Satoh N."/>
            <person name="Nishiyama T."/>
            <person name="Hasebe M."/>
            <person name="Maruyama T."/>
            <person name="Minagawa J."/>
            <person name="Obokata J."/>
            <person name="Shigenobu S."/>
        </authorList>
    </citation>
    <scope>NUCLEOTIDE SEQUENCE [LARGE SCALE GENOMIC DNA]</scope>
</reference>
<comment type="caution">
    <text evidence="4">The sequence shown here is derived from an EMBL/GenBank/DDBJ whole genome shotgun (WGS) entry which is preliminary data.</text>
</comment>
<dbReference type="InterPro" id="IPR039146">
    <property type="entry name" value="GPANK1"/>
</dbReference>
<dbReference type="PROSITE" id="PS50088">
    <property type="entry name" value="ANK_REPEAT"/>
    <property type="match status" value="1"/>
</dbReference>
<feature type="repeat" description="ANK" evidence="1">
    <location>
        <begin position="186"/>
        <end position="218"/>
    </location>
</feature>
<feature type="domain" description="G-patch" evidence="3">
    <location>
        <begin position="301"/>
        <end position="347"/>
    </location>
</feature>
<feature type="compositionally biased region" description="Basic and acidic residues" evidence="2">
    <location>
        <begin position="108"/>
        <end position="137"/>
    </location>
</feature>
<dbReference type="PANTHER" id="PTHR20923:SF1">
    <property type="entry name" value="G PATCH DOMAIN AND ANKYRIN REPEAT-CONTAINING PROTEIN 1"/>
    <property type="match status" value="1"/>
</dbReference>
<protein>
    <submittedName>
        <fullName evidence="4">G patch domain and ankyrin repeat-containing protein 1-like</fullName>
    </submittedName>
</protein>
<dbReference type="EMBL" id="BMAT01002221">
    <property type="protein sequence ID" value="GFS02108.1"/>
    <property type="molecule type" value="Genomic_DNA"/>
</dbReference>
<dbReference type="AlphaFoldDB" id="A0AAV4HXK4"/>
<sequence>MAASDPVYRNLIQFVPEQPCCSHAEIVKEIEPTTISGQDAKSFYESVISSGVIPTPVASKTFTRSTSRSSSAVIVKQGAKCRGMNHSKNRKRTKNTREAIAVPPPSENIKKELSSKSEVRDSVSIEHLSKSRKDENKNSTPAAPSKKLTLSDRKHFSFLKAAQLGDSVEVSKLLDEGCDLNYKDFYGWTALMCAAREGHRRVVQCLLDCGADFQAVNNEGFNASYLASSAGHFELANIISSYAPSVAGASRDEEENILERFYCLTCKDYFLEHEKTAHLTSTVHLFNSDRKHQHPAYLLPETNRGFQMLLRTGWQVDKGLGPEGKGIKYPVKTVLKRDREGLGNSSCIKKAKITHFNPLDKKAVRAVTSYPKRNISEKVLKLH</sequence>